<gene>
    <name evidence="2 3" type="primary">larC</name>
    <name evidence="3" type="ORF">H8S07_06760</name>
</gene>
<dbReference type="RefSeq" id="WP_186855727.1">
    <property type="nucleotide sequence ID" value="NZ_JACOOY010000007.1"/>
</dbReference>
<comment type="caution">
    <text evidence="3">The sequence shown here is derived from an EMBL/GenBank/DDBJ whole genome shotgun (WGS) entry which is preliminary data.</text>
</comment>
<keyword evidence="1 2" id="KW-0533">Nickel</keyword>
<evidence type="ECO:0000256" key="2">
    <source>
        <dbReference type="HAMAP-Rule" id="MF_01074"/>
    </source>
</evidence>
<dbReference type="EMBL" id="JACOOY010000007">
    <property type="protein sequence ID" value="MBC5664978.1"/>
    <property type="molecule type" value="Genomic_DNA"/>
</dbReference>
<keyword evidence="4" id="KW-1185">Reference proteome</keyword>
<name>A0ABR7EUT8_9FIRM</name>
<organism evidence="3 4">
    <name type="scientific">Dorea hominis</name>
    <dbReference type="NCBI Taxonomy" id="2763040"/>
    <lineage>
        <taxon>Bacteria</taxon>
        <taxon>Bacillati</taxon>
        <taxon>Bacillota</taxon>
        <taxon>Clostridia</taxon>
        <taxon>Lachnospirales</taxon>
        <taxon>Lachnospiraceae</taxon>
        <taxon>Dorea</taxon>
    </lineage>
</organism>
<keyword evidence="2" id="KW-0456">Lyase</keyword>
<evidence type="ECO:0000256" key="1">
    <source>
        <dbReference type="ARBA" id="ARBA00022596"/>
    </source>
</evidence>
<dbReference type="PANTHER" id="PTHR36566:SF1">
    <property type="entry name" value="PYRIDINIUM-3,5-BISTHIOCARBOXYLIC ACID MONONUCLEOTIDE NICKEL INSERTION PROTEIN"/>
    <property type="match status" value="1"/>
</dbReference>
<dbReference type="Proteomes" id="UP000647235">
    <property type="component" value="Unassembled WGS sequence"/>
</dbReference>
<dbReference type="InterPro" id="IPR002822">
    <property type="entry name" value="Ni_insertion"/>
</dbReference>
<proteinExistence type="inferred from homology"/>
<dbReference type="HAMAP" id="MF_01074">
    <property type="entry name" value="LarC"/>
    <property type="match status" value="1"/>
</dbReference>
<sequence length="419" mass="46581">MKTLYLDCGMGAAGDMLSAALLELYPEPEQFIKRLNRLGIPKVEFQAEPAVKCGITGTHMTVKVDGMEEVSTDHHEEAHHYEHHYGEHSHHHDHHNMQSITAIVGNLDIQEEVKKDILAVYDLIAQAESHVHGCPVDEIHFHEVGSMDAVADVTAVCLLMHELKPERVVASPVHVGSGHVHCAHGILPVPAPATAWILQDIPTYGGKVRGELCTPTGAALLKYFVQEFGSQPPMRVEGIGYGCGQKEFEVANCVRAMCGETADNQDYIVELRCNLDDMTPEAVGFAMEELFAAGALDVYTTAVGMKKNRPGILLTCMCKEKQREEMIRLLFLHTTTLGVRESVCNRYTLKRTMKTETTVYGNVRIKEVSGWGIKRQKAEYEDLARIAREQEMPIAQVRECVMALSGMSNQEQMSYIPNI</sequence>
<dbReference type="NCBIfam" id="TIGR00299">
    <property type="entry name" value="nickel pincer cofactor biosynthesis protein LarC"/>
    <property type="match status" value="1"/>
</dbReference>
<reference evidence="3 4" key="1">
    <citation type="submission" date="2020-08" db="EMBL/GenBank/DDBJ databases">
        <title>Genome public.</title>
        <authorList>
            <person name="Liu C."/>
            <person name="Sun Q."/>
        </authorList>
    </citation>
    <scope>NUCLEOTIDE SEQUENCE [LARGE SCALE GENOMIC DNA]</scope>
    <source>
        <strain evidence="3 4">NSJ-36</strain>
    </source>
</reference>
<dbReference type="Pfam" id="PF01969">
    <property type="entry name" value="Ni_insertion"/>
    <property type="match status" value="1"/>
</dbReference>
<accession>A0ABR7EUT8</accession>
<evidence type="ECO:0000313" key="4">
    <source>
        <dbReference type="Proteomes" id="UP000647235"/>
    </source>
</evidence>
<protein>
    <recommendedName>
        <fullName evidence="2">Pyridinium-3,5-bisthiocarboxylic acid mononucleotide nickel insertion protein</fullName>
        <shortName evidence="2">P2TMN nickel insertion protein</shortName>
        <ecNumber evidence="2">4.99.1.12</ecNumber>
    </recommendedName>
    <alternativeName>
        <fullName evidence="2">Nickel-pincer cofactor biosynthesis protein LarC</fullName>
    </alternativeName>
</protein>
<comment type="function">
    <text evidence="2">Involved in the biosynthesis of a nickel-pincer cofactor ((SCS)Ni(II) pincer complex). Binds Ni(2+), and functions in nickel delivery to pyridinium-3,5-bisthiocarboxylic acid mononucleotide (P2TMN), to form the mature cofactor. Is thus probably required for the activation of nickel-pincer cofactor-dependent enzymes.</text>
</comment>
<evidence type="ECO:0000313" key="3">
    <source>
        <dbReference type="EMBL" id="MBC5664978.1"/>
    </source>
</evidence>
<comment type="similarity">
    <text evidence="2">Belongs to the LarC family.</text>
</comment>
<dbReference type="EC" id="4.99.1.12" evidence="2"/>
<dbReference type="PANTHER" id="PTHR36566">
    <property type="entry name" value="NICKEL INSERTION PROTEIN-RELATED"/>
    <property type="match status" value="1"/>
</dbReference>
<comment type="catalytic activity">
    <reaction evidence="2">
        <text>Ni(II)-pyridinium-3,5-bisthiocarboxylate mononucleotide = pyridinium-3,5-bisthiocarboxylate mononucleotide + Ni(2+)</text>
        <dbReference type="Rhea" id="RHEA:54784"/>
        <dbReference type="ChEBI" id="CHEBI:49786"/>
        <dbReference type="ChEBI" id="CHEBI:137372"/>
        <dbReference type="ChEBI" id="CHEBI:137373"/>
        <dbReference type="EC" id="4.99.1.12"/>
    </reaction>
</comment>
<dbReference type="Gene3D" id="3.30.70.1380">
    <property type="entry name" value="Transcriptional regulatory protein pf0864 domain like"/>
    <property type="match status" value="1"/>
</dbReference>